<dbReference type="InterPro" id="IPR001360">
    <property type="entry name" value="Glyco_hydro_1"/>
</dbReference>
<dbReference type="Gene3D" id="3.20.20.80">
    <property type="entry name" value="Glycosidases"/>
    <property type="match status" value="1"/>
</dbReference>
<dbReference type="Pfam" id="PF00232">
    <property type="entry name" value="Glyco_hydro_1"/>
    <property type="match status" value="1"/>
</dbReference>
<proteinExistence type="predicted"/>
<dbReference type="InterPro" id="IPR017853">
    <property type="entry name" value="GH"/>
</dbReference>
<dbReference type="EMBL" id="KF116906">
    <property type="protein sequence ID" value="AIA84155.1"/>
    <property type="molecule type" value="Genomic_DNA"/>
</dbReference>
<dbReference type="SUPFAM" id="SSF51445">
    <property type="entry name" value="(Trans)glycosidases"/>
    <property type="match status" value="1"/>
</dbReference>
<feature type="non-terminal residue" evidence="1">
    <location>
        <position position="1"/>
    </location>
</feature>
<evidence type="ECO:0000313" key="1">
    <source>
        <dbReference type="EMBL" id="AIA84155.1"/>
    </source>
</evidence>
<organism evidence="1">
    <name type="scientific">uncultured Catenibacterium sp</name>
    <dbReference type="NCBI Taxonomy" id="286142"/>
    <lineage>
        <taxon>Bacteria</taxon>
        <taxon>Bacillati</taxon>
        <taxon>Bacillota</taxon>
        <taxon>Erysipelotrichia</taxon>
        <taxon>Erysipelotrichales</taxon>
        <taxon>Coprobacillaceae</taxon>
        <taxon>Catenibacterium</taxon>
        <taxon>environmental samples</taxon>
    </lineage>
</organism>
<accession>A0A060BTJ7</accession>
<reference evidence="1" key="1">
    <citation type="journal article" date="2013" name="Environ. Microbiol.">
        <title>Seasonally variable intestinal metagenomes of the red palm weevil (Rhynchophorus ferrugineus).</title>
        <authorList>
            <person name="Jia S."/>
            <person name="Zhang X."/>
            <person name="Zhang G."/>
            <person name="Yin A."/>
            <person name="Zhang S."/>
            <person name="Li F."/>
            <person name="Wang L."/>
            <person name="Zhao D."/>
            <person name="Yun Q."/>
            <person name="Tala"/>
            <person name="Wang J."/>
            <person name="Sun G."/>
            <person name="Baabdullah M."/>
            <person name="Yu X."/>
            <person name="Hu S."/>
            <person name="Al-Mssallem I.S."/>
            <person name="Yu J."/>
        </authorList>
    </citation>
    <scope>NUCLEOTIDE SEQUENCE</scope>
</reference>
<protein>
    <submittedName>
        <fullName evidence="1">Glyco_hydro_1</fullName>
    </submittedName>
</protein>
<name>A0A060BTJ7_9FIRM</name>
<dbReference type="AlphaFoldDB" id="A0A060BTJ7"/>
<sequence>RNTDTVRYQALHHQLVASARAVKTGHGINPDFRIGCMLAFMDMQPLTCSPEDVLYAQQFDQIHNMLCGDVHVRGEYPAFARRYFEEHGVVLKTEPEDAQTLKEGCVDFYSFELLHLQLRQCRHNKGRFIRQCHGRHCKSLSESL</sequence>
<dbReference type="GO" id="GO:0005975">
    <property type="term" value="P:carbohydrate metabolic process"/>
    <property type="evidence" value="ECO:0007669"/>
    <property type="project" value="InterPro"/>
</dbReference>
<dbReference type="GO" id="GO:0004553">
    <property type="term" value="F:hydrolase activity, hydrolyzing O-glycosyl compounds"/>
    <property type="evidence" value="ECO:0007669"/>
    <property type="project" value="InterPro"/>
</dbReference>